<dbReference type="Pfam" id="PF00899">
    <property type="entry name" value="ThiF"/>
    <property type="match status" value="1"/>
</dbReference>
<feature type="domain" description="THIF-type NAD/FAD binding fold" evidence="1">
    <location>
        <begin position="40"/>
        <end position="269"/>
    </location>
</feature>
<dbReference type="SUPFAM" id="SSF69572">
    <property type="entry name" value="Activating enzymes of the ubiquitin-like proteins"/>
    <property type="match status" value="1"/>
</dbReference>
<dbReference type="GO" id="GO:0005737">
    <property type="term" value="C:cytoplasm"/>
    <property type="evidence" value="ECO:0007669"/>
    <property type="project" value="TreeGrafter"/>
</dbReference>
<dbReference type="PANTHER" id="PTHR10953">
    <property type="entry name" value="UBIQUITIN-ACTIVATING ENZYME E1"/>
    <property type="match status" value="1"/>
</dbReference>
<accession>Q2J4H0</accession>
<dbReference type="GO" id="GO:0004792">
    <property type="term" value="F:thiosulfate-cyanide sulfurtransferase activity"/>
    <property type="evidence" value="ECO:0007669"/>
    <property type="project" value="TreeGrafter"/>
</dbReference>
<evidence type="ECO:0000313" key="2">
    <source>
        <dbReference type="EMBL" id="ABD13822.1"/>
    </source>
</evidence>
<evidence type="ECO:0000313" key="3">
    <source>
        <dbReference type="Proteomes" id="UP000001937"/>
    </source>
</evidence>
<dbReference type="GO" id="GO:0008641">
    <property type="term" value="F:ubiquitin-like modifier activating enzyme activity"/>
    <property type="evidence" value="ECO:0007669"/>
    <property type="project" value="InterPro"/>
</dbReference>
<dbReference type="InterPro" id="IPR045886">
    <property type="entry name" value="ThiF/MoeB/HesA"/>
</dbReference>
<protein>
    <submittedName>
        <fullName evidence="2">UBA/THIF-type NAD/FAD binding fold</fullName>
    </submittedName>
</protein>
<dbReference type="CDD" id="cd00757">
    <property type="entry name" value="ThiF_MoeB_HesA_family"/>
    <property type="match status" value="1"/>
</dbReference>
<dbReference type="KEGG" id="fra:Francci3_4476"/>
<dbReference type="InterPro" id="IPR000594">
    <property type="entry name" value="ThiF_NAD_FAD-bd"/>
</dbReference>
<gene>
    <name evidence="2" type="ordered locus">Francci3_4476</name>
</gene>
<dbReference type="PANTHER" id="PTHR10953:SF102">
    <property type="entry name" value="ADENYLYLTRANSFERASE AND SULFURTRANSFERASE MOCS3"/>
    <property type="match status" value="1"/>
</dbReference>
<dbReference type="Gene3D" id="3.40.50.720">
    <property type="entry name" value="NAD(P)-binding Rossmann-like Domain"/>
    <property type="match status" value="1"/>
</dbReference>
<organism evidence="2 3">
    <name type="scientific">Frankia casuarinae (strain DSM 45818 / CECT 9043 / HFP020203 / CcI3)</name>
    <dbReference type="NCBI Taxonomy" id="106370"/>
    <lineage>
        <taxon>Bacteria</taxon>
        <taxon>Bacillati</taxon>
        <taxon>Actinomycetota</taxon>
        <taxon>Actinomycetes</taxon>
        <taxon>Frankiales</taxon>
        <taxon>Frankiaceae</taxon>
        <taxon>Frankia</taxon>
    </lineage>
</organism>
<dbReference type="HOGENOM" id="CLU_013325_10_0_11"/>
<dbReference type="RefSeq" id="WP_011438830.1">
    <property type="nucleotide sequence ID" value="NC_007777.1"/>
</dbReference>
<keyword evidence="3" id="KW-1185">Reference proteome</keyword>
<name>Q2J4H0_FRACC</name>
<dbReference type="eggNOG" id="COG0476">
    <property type="taxonomic scope" value="Bacteria"/>
</dbReference>
<reference evidence="2 3" key="1">
    <citation type="journal article" date="2007" name="Genome Res.">
        <title>Genome characteristics of facultatively symbiotic Frankia sp. strains reflect host range and host plant biogeography.</title>
        <authorList>
            <person name="Normand P."/>
            <person name="Lapierre P."/>
            <person name="Tisa L.S."/>
            <person name="Gogarten J.P."/>
            <person name="Alloisio N."/>
            <person name="Bagnarol E."/>
            <person name="Bassi C.A."/>
            <person name="Berry A.M."/>
            <person name="Bickhart D.M."/>
            <person name="Choisne N."/>
            <person name="Couloux A."/>
            <person name="Cournoyer B."/>
            <person name="Cruveiller S."/>
            <person name="Daubin V."/>
            <person name="Demange N."/>
            <person name="Francino M.P."/>
            <person name="Goltsman E."/>
            <person name="Huang Y."/>
            <person name="Kopp O.R."/>
            <person name="Labarre L."/>
            <person name="Lapidus A."/>
            <person name="Lavire C."/>
            <person name="Marechal J."/>
            <person name="Martinez M."/>
            <person name="Mastronunzio J.E."/>
            <person name="Mullin B.C."/>
            <person name="Niemann J."/>
            <person name="Pujic P."/>
            <person name="Rawnsley T."/>
            <person name="Rouy Z."/>
            <person name="Schenowitz C."/>
            <person name="Sellstedt A."/>
            <person name="Tavares F."/>
            <person name="Tomkins J.P."/>
            <person name="Vallenet D."/>
            <person name="Valverde C."/>
            <person name="Wall L.G."/>
            <person name="Wang Y."/>
            <person name="Medigue C."/>
            <person name="Benson D.R."/>
        </authorList>
    </citation>
    <scope>NUCLEOTIDE SEQUENCE [LARGE SCALE GENOMIC DNA]</scope>
    <source>
        <strain evidence="3">DSM 45818 / CECT 9043 / CcI3</strain>
    </source>
</reference>
<dbReference type="GO" id="GO:0016779">
    <property type="term" value="F:nucleotidyltransferase activity"/>
    <property type="evidence" value="ECO:0007669"/>
    <property type="project" value="TreeGrafter"/>
</dbReference>
<dbReference type="AlphaFoldDB" id="Q2J4H0"/>
<proteinExistence type="predicted"/>
<dbReference type="EMBL" id="CP000249">
    <property type="protein sequence ID" value="ABD13822.1"/>
    <property type="molecule type" value="Genomic_DNA"/>
</dbReference>
<dbReference type="STRING" id="106370.Francci3_4476"/>
<dbReference type="PhylomeDB" id="Q2J4H0"/>
<evidence type="ECO:0000259" key="1">
    <source>
        <dbReference type="Pfam" id="PF00899"/>
    </source>
</evidence>
<dbReference type="InterPro" id="IPR035985">
    <property type="entry name" value="Ubiquitin-activating_enz"/>
</dbReference>
<dbReference type="OrthoDB" id="9204719at2"/>
<sequence length="278" mass="29513">MVTARFRSHPRLLGSICAGPPAPYPSRRQAPSVFDPNRRYERQLGIPGFGVSAQRRLSGATVLVAGVGGVGGAAATYLAAAGIGRLILVHPGVLEEPDLNRQTLMRPDRVGDARVECAADTLRAHHPDVEIVALDRDLTDPSLPRLIAEADVVVDARHNFPERYLLNRLCLATQIPLVVAAMNATEAYLLVVRSGSPCLRCVFPEGDPSWEPLGFPVLGAVAGTVGCLAATEALKIAGGFAEPAVGRLIHLDLWDTDLRTPRTRRDPACVDCGSGGAP</sequence>
<dbReference type="Proteomes" id="UP000001937">
    <property type="component" value="Chromosome"/>
</dbReference>